<sequence length="388" mass="44010">MITPEWIKFTNITEATEELSMMSLPDKVEYILEEVENISKNPKVDTPPLEPKESIEKEDKKSILKQIRKLKEGHEKVDSDLASFRKDVFEELGSLRALLNDSIKSVLQVINSRNNNIDAKFAGSSTKNADHLKEKNNQQFQCTSGEPLHASSGKIGAVDEENAVREDMHAQSPIHGVTSTIQGEQKKEEDVNVGKEAEYVNVGDSDDSRGEKKEVTLDDFELPDNFSQLVKFGEPNQDETTPVHQGRTRQPGKHARSPFLPLYSSGGSTSAGPPIFHVKHPFTTVIGQDVDPELLEEFRKWLYFGTDKALKRRKALYSIKDNQIQPWFDLGVEKVDKKEWFYNMAHPDQVLNHTINSYSKYVVILLNFFFICIYNTVIVPSPVYVVIV</sequence>
<accession>A0A1S3ZD24</accession>
<dbReference type="AlphaFoldDB" id="A0A1S3ZD24"/>
<dbReference type="RefSeq" id="XP_016462350.1">
    <property type="nucleotide sequence ID" value="XM_016606864.1"/>
</dbReference>
<keyword evidence="2" id="KW-0812">Transmembrane</keyword>
<evidence type="ECO:0000256" key="1">
    <source>
        <dbReference type="SAM" id="MobiDB-lite"/>
    </source>
</evidence>
<feature type="region of interest" description="Disordered" evidence="1">
    <location>
        <begin position="232"/>
        <end position="264"/>
    </location>
</feature>
<keyword evidence="2" id="KW-0472">Membrane</keyword>
<feature type="compositionally biased region" description="Basic residues" evidence="1">
    <location>
        <begin position="246"/>
        <end position="256"/>
    </location>
</feature>
<keyword evidence="2" id="KW-1133">Transmembrane helix</keyword>
<name>A0A1S3ZD24_TOBAC</name>
<protein>
    <submittedName>
        <fullName evidence="3">Uncharacterized protein</fullName>
    </submittedName>
</protein>
<feature type="transmembrane region" description="Helical" evidence="2">
    <location>
        <begin position="361"/>
        <end position="387"/>
    </location>
</feature>
<evidence type="ECO:0000256" key="2">
    <source>
        <dbReference type="SAM" id="Phobius"/>
    </source>
</evidence>
<proteinExistence type="predicted"/>
<dbReference type="KEGG" id="nta:107785536"/>
<organism evidence="3">
    <name type="scientific">Nicotiana tabacum</name>
    <name type="common">Common tobacco</name>
    <dbReference type="NCBI Taxonomy" id="4097"/>
    <lineage>
        <taxon>Eukaryota</taxon>
        <taxon>Viridiplantae</taxon>
        <taxon>Streptophyta</taxon>
        <taxon>Embryophyta</taxon>
        <taxon>Tracheophyta</taxon>
        <taxon>Spermatophyta</taxon>
        <taxon>Magnoliopsida</taxon>
        <taxon>eudicotyledons</taxon>
        <taxon>Gunneridae</taxon>
        <taxon>Pentapetalae</taxon>
        <taxon>asterids</taxon>
        <taxon>lamiids</taxon>
        <taxon>Solanales</taxon>
        <taxon>Solanaceae</taxon>
        <taxon>Nicotianoideae</taxon>
        <taxon>Nicotianeae</taxon>
        <taxon>Nicotiana</taxon>
    </lineage>
</organism>
<dbReference type="PaxDb" id="4097-A0A1S3ZD24"/>
<evidence type="ECO:0000313" key="3">
    <source>
        <dbReference type="RefSeq" id="XP_016462350.1"/>
    </source>
</evidence>
<gene>
    <name evidence="3" type="primary">LOC107785536</name>
</gene>
<dbReference type="OMA" id="RTHFVIR"/>
<reference evidence="3" key="1">
    <citation type="submission" date="2025-08" db="UniProtKB">
        <authorList>
            <consortium name="RefSeq"/>
        </authorList>
    </citation>
    <scope>IDENTIFICATION</scope>
</reference>
<dbReference type="OrthoDB" id="1302742at2759"/>